<comment type="caution">
    <text evidence="2">The sequence shown here is derived from an EMBL/GenBank/DDBJ whole genome shotgun (WGS) entry which is preliminary data.</text>
</comment>
<keyword evidence="3" id="KW-1185">Reference proteome</keyword>
<dbReference type="InterPro" id="IPR002575">
    <property type="entry name" value="Aminoglycoside_PTrfase"/>
</dbReference>
<accession>A0ABS6DUX4</accession>
<dbReference type="Proteomes" id="UP001196301">
    <property type="component" value="Unassembled WGS sequence"/>
</dbReference>
<name>A0ABS6DUX4_9FIRM</name>
<protein>
    <submittedName>
        <fullName evidence="2">Phosphotransferase</fullName>
    </submittedName>
</protein>
<feature type="domain" description="Aminoglycoside phosphotransferase" evidence="1">
    <location>
        <begin position="210"/>
        <end position="254"/>
    </location>
</feature>
<organism evidence="2 3">
    <name type="scientific">Intestinibacter bartlettii</name>
    <dbReference type="NCBI Taxonomy" id="261299"/>
    <lineage>
        <taxon>Bacteria</taxon>
        <taxon>Bacillati</taxon>
        <taxon>Bacillota</taxon>
        <taxon>Clostridia</taxon>
        <taxon>Peptostreptococcales</taxon>
        <taxon>Peptostreptococcaceae</taxon>
        <taxon>Intestinibacter</taxon>
    </lineage>
</organism>
<evidence type="ECO:0000313" key="2">
    <source>
        <dbReference type="EMBL" id="MBU5335057.1"/>
    </source>
</evidence>
<evidence type="ECO:0000259" key="1">
    <source>
        <dbReference type="Pfam" id="PF01636"/>
    </source>
</evidence>
<sequence>MSIYRASSIKDLLSKENLQKEMDNLTNIDIYPIDTSGLSGSKMYKIELDSNEYKKFLYLKINNLEEDWLAKASKDRGRELVIFKDNVYPKLHEYIDGVYIGYYLGSDTYAILMNDMSEYIGSKNHMHDYLYYLDTLAKFHSKFTEYDVNKYEDLLNVETYYNFLSVDKFKDTEEMRKEVYEGWKQLKVILGDELYEKYNNLESVEKIYPYFPKTFLHGDFRPDNAIYFDNDNIKMIDFANSGCGPCTLDLFWYIITSVEVDVDKIILIDFYRKRLEKYMGYKFTQKTWNTLLQVGLLYACRMFLAALIARADLNNKDEVLNIDWWIENLKFILINKI</sequence>
<gene>
    <name evidence="2" type="ORF">KQI20_01270</name>
</gene>
<dbReference type="Pfam" id="PF01636">
    <property type="entry name" value="APH"/>
    <property type="match status" value="1"/>
</dbReference>
<reference evidence="2 3" key="1">
    <citation type="submission" date="2021-06" db="EMBL/GenBank/DDBJ databases">
        <authorList>
            <person name="Sun Q."/>
            <person name="Li D."/>
        </authorList>
    </citation>
    <scope>NUCLEOTIDE SEQUENCE [LARGE SCALE GENOMIC DNA]</scope>
    <source>
        <strain evidence="2 3">N19</strain>
    </source>
</reference>
<dbReference type="EMBL" id="JAHLOQ010000002">
    <property type="protein sequence ID" value="MBU5335057.1"/>
    <property type="molecule type" value="Genomic_DNA"/>
</dbReference>
<evidence type="ECO:0000313" key="3">
    <source>
        <dbReference type="Proteomes" id="UP001196301"/>
    </source>
</evidence>
<proteinExistence type="predicted"/>
<dbReference type="RefSeq" id="WP_216568223.1">
    <property type="nucleotide sequence ID" value="NZ_JAHLOQ010000002.1"/>
</dbReference>